<feature type="signal peptide" evidence="1">
    <location>
        <begin position="1"/>
        <end position="25"/>
    </location>
</feature>
<dbReference type="RefSeq" id="WP_139402385.1">
    <property type="nucleotide sequence ID" value="NZ_JACHEW010000010.1"/>
</dbReference>
<evidence type="ECO:0000313" key="3">
    <source>
        <dbReference type="EMBL" id="TNM71536.1"/>
    </source>
</evidence>
<dbReference type="AlphaFoldDB" id="A0A5C4Y7M8"/>
<feature type="chain" id="PRO_5023030058" description="VCBS repeat-containing protein" evidence="1">
    <location>
        <begin position="26"/>
        <end position="289"/>
    </location>
</feature>
<reference evidence="2 5" key="2">
    <citation type="submission" date="2020-08" db="EMBL/GenBank/DDBJ databases">
        <title>Genomic Encyclopedia of Type Strains, Phase IV (KMG-IV): sequencing the most valuable type-strain genomes for metagenomic binning, comparative biology and taxonomic classification.</title>
        <authorList>
            <person name="Goeker M."/>
        </authorList>
    </citation>
    <scope>NUCLEOTIDE SEQUENCE [LARGE SCALE GENOMIC DNA]</scope>
    <source>
        <strain evidence="2 5">DSM 12027</strain>
    </source>
</reference>
<sequence length="289" mass="30146">MMRSFLRTLLLGGALVATGAGGQAAAPSGFFPVLVQAPGDDTPQLLGAAAGGRWRTVAGTLPNLKGKEKYLRRSLGGPAVAVVGGRPASFGEPCADASAVPVNPARTSGQFQLFTAAALNARPRPVTALPVGNETYRQIVRTELLRRGLKNPNVQVVGLTRSDLDGDGTQEVIIEATSYAGREGIFPPPIGQPGDYSIVLLRHVVRGQVLTVTLGADVAPQTPVKANDSMETRPLATLSRLAGIADLNGDGRMELILYGAYYEGSSYTVNEWTPARGLTATPLETGCGV</sequence>
<dbReference type="EMBL" id="VDMO01000007">
    <property type="protein sequence ID" value="TNM71536.1"/>
    <property type="molecule type" value="Genomic_DNA"/>
</dbReference>
<evidence type="ECO:0000313" key="5">
    <source>
        <dbReference type="Proteomes" id="UP000629870"/>
    </source>
</evidence>
<evidence type="ECO:0000313" key="4">
    <source>
        <dbReference type="Proteomes" id="UP000313988"/>
    </source>
</evidence>
<protein>
    <recommendedName>
        <fullName evidence="6">VCBS repeat-containing protein</fullName>
    </recommendedName>
</protein>
<keyword evidence="1" id="KW-0732">Signal</keyword>
<accession>A0A5C4Y7M8</accession>
<organism evidence="3 4">
    <name type="scientific">Deinococcus radiopugnans ATCC 19172</name>
    <dbReference type="NCBI Taxonomy" id="585398"/>
    <lineage>
        <taxon>Bacteria</taxon>
        <taxon>Thermotogati</taxon>
        <taxon>Deinococcota</taxon>
        <taxon>Deinococci</taxon>
        <taxon>Deinococcales</taxon>
        <taxon>Deinococcaceae</taxon>
        <taxon>Deinococcus</taxon>
    </lineage>
</organism>
<dbReference type="OrthoDB" id="9814379at2"/>
<gene>
    <name evidence="3" type="ORF">FHR04_08310</name>
    <name evidence="2" type="ORF">HNQ04_002251</name>
</gene>
<evidence type="ECO:0008006" key="6">
    <source>
        <dbReference type="Google" id="ProtNLM"/>
    </source>
</evidence>
<dbReference type="Proteomes" id="UP000629870">
    <property type="component" value="Unassembled WGS sequence"/>
</dbReference>
<dbReference type="SUPFAM" id="SSF69318">
    <property type="entry name" value="Integrin alpha N-terminal domain"/>
    <property type="match status" value="1"/>
</dbReference>
<reference evidence="3 4" key="1">
    <citation type="submission" date="2019-06" db="EMBL/GenBank/DDBJ databases">
        <title>Genome sequence of Deinococcus radiopugnans ATCC 19172.</title>
        <authorList>
            <person name="Maclea K.S."/>
            <person name="Maynard C.R."/>
        </authorList>
    </citation>
    <scope>NUCLEOTIDE SEQUENCE [LARGE SCALE GENOMIC DNA]</scope>
    <source>
        <strain evidence="3 4">ATCC 19172</strain>
    </source>
</reference>
<proteinExistence type="predicted"/>
<dbReference type="Proteomes" id="UP000313988">
    <property type="component" value="Unassembled WGS sequence"/>
</dbReference>
<dbReference type="EMBL" id="JACHEW010000010">
    <property type="protein sequence ID" value="MBB6016993.1"/>
    <property type="molecule type" value="Genomic_DNA"/>
</dbReference>
<comment type="caution">
    <text evidence="3">The sequence shown here is derived from an EMBL/GenBank/DDBJ whole genome shotgun (WGS) entry which is preliminary data.</text>
</comment>
<name>A0A5C4Y7M8_9DEIO</name>
<evidence type="ECO:0000313" key="2">
    <source>
        <dbReference type="EMBL" id="MBB6016993.1"/>
    </source>
</evidence>
<evidence type="ECO:0000256" key="1">
    <source>
        <dbReference type="SAM" id="SignalP"/>
    </source>
</evidence>
<dbReference type="InterPro" id="IPR028994">
    <property type="entry name" value="Integrin_alpha_N"/>
</dbReference>
<keyword evidence="5" id="KW-1185">Reference proteome</keyword>